<dbReference type="Pfam" id="PF00001">
    <property type="entry name" value="7tm_1"/>
    <property type="match status" value="1"/>
</dbReference>
<reference evidence="13" key="3">
    <citation type="submission" date="2025-09" db="UniProtKB">
        <authorList>
            <consortium name="Ensembl"/>
        </authorList>
    </citation>
    <scope>IDENTIFICATION</scope>
</reference>
<dbReference type="AlphaFoldDB" id="W5M1L4"/>
<keyword evidence="8 10" id="KW-0675">Receptor</keyword>
<dbReference type="PANTHER" id="PTHR24233:SF10">
    <property type="entry name" value="P2Y PURINOCEPTOR 13"/>
    <property type="match status" value="1"/>
</dbReference>
<dbReference type="PRINTS" id="PR01735">
    <property type="entry name" value="P2Y13PRNCPTR"/>
</dbReference>
<sequence>YLKNLIIADLLMTVTILLKTLSEASFAPRQLKIITCRYSSVVYYFTLYISIILMTLISLDRYLKIVRPFGTSFVRNKTFGKTAAVIIWVALFSTTAMPNMILTDPRRDNASGTLNCICLKEALGQDWHYAVIKINMVIFWVCFAVMVVFYLLISKEIYESYRRSQSNNKKDKRRAKTRVYVIIVVFFLCFAPYHFARIPYILKTPGRSCSLSKSLHLVKEFTLWLTSTNTCLDPLIYLYLCKSFRRRFIRTLQLGCEYCNASEITSKRPIKLKNTETRAGTSLCPG</sequence>
<evidence type="ECO:0000256" key="11">
    <source>
        <dbReference type="SAM" id="Phobius"/>
    </source>
</evidence>
<evidence type="ECO:0000313" key="13">
    <source>
        <dbReference type="Ensembl" id="ENSLOCP00000002272.1"/>
    </source>
</evidence>
<comment type="subcellular location">
    <subcellularLocation>
        <location evidence="1">Cell membrane</location>
        <topology evidence="1">Multi-pass membrane protein</topology>
    </subcellularLocation>
</comment>
<dbReference type="GO" id="GO:0045028">
    <property type="term" value="F:G protein-coupled purinergic nucleotide receptor activity"/>
    <property type="evidence" value="ECO:0000318"/>
    <property type="project" value="GO_Central"/>
</dbReference>
<feature type="transmembrane region" description="Helical" evidence="11">
    <location>
        <begin position="41"/>
        <end position="59"/>
    </location>
</feature>
<dbReference type="Proteomes" id="UP000018468">
    <property type="component" value="Linkage group LG14"/>
</dbReference>
<dbReference type="SUPFAM" id="SSF81321">
    <property type="entry name" value="Family A G protein-coupled receptor-like"/>
    <property type="match status" value="1"/>
</dbReference>
<evidence type="ECO:0000259" key="12">
    <source>
        <dbReference type="PROSITE" id="PS50262"/>
    </source>
</evidence>
<feature type="transmembrane region" description="Helical" evidence="11">
    <location>
        <begin position="179"/>
        <end position="201"/>
    </location>
</feature>
<reference evidence="13" key="2">
    <citation type="submission" date="2025-08" db="UniProtKB">
        <authorList>
            <consortium name="Ensembl"/>
        </authorList>
    </citation>
    <scope>IDENTIFICATION</scope>
</reference>
<dbReference type="GO" id="GO:0007186">
    <property type="term" value="P:G protein-coupled receptor signaling pathway"/>
    <property type="evidence" value="ECO:0000318"/>
    <property type="project" value="GO_Central"/>
</dbReference>
<evidence type="ECO:0000256" key="5">
    <source>
        <dbReference type="ARBA" id="ARBA00023040"/>
    </source>
</evidence>
<keyword evidence="2" id="KW-1003">Cell membrane</keyword>
<dbReference type="PRINTS" id="PR00237">
    <property type="entry name" value="GPCRRHODOPSN"/>
</dbReference>
<dbReference type="PRINTS" id="PR01157">
    <property type="entry name" value="P2YPURNOCPTR"/>
</dbReference>
<dbReference type="Gene3D" id="1.20.1070.10">
    <property type="entry name" value="Rhodopsin 7-helix transmembrane proteins"/>
    <property type="match status" value="1"/>
</dbReference>
<evidence type="ECO:0000256" key="9">
    <source>
        <dbReference type="ARBA" id="ARBA00023224"/>
    </source>
</evidence>
<evidence type="ECO:0000256" key="7">
    <source>
        <dbReference type="ARBA" id="ARBA00023157"/>
    </source>
</evidence>
<name>W5M1L4_LEPOC</name>
<feature type="transmembrane region" description="Helical" evidence="11">
    <location>
        <begin position="221"/>
        <end position="240"/>
    </location>
</feature>
<keyword evidence="6 11" id="KW-0472">Membrane</keyword>
<keyword evidence="4 11" id="KW-1133">Transmembrane helix</keyword>
<proteinExistence type="inferred from homology"/>
<dbReference type="GO" id="GO:0005886">
    <property type="term" value="C:plasma membrane"/>
    <property type="evidence" value="ECO:0007669"/>
    <property type="project" value="UniProtKB-SubCell"/>
</dbReference>
<keyword evidence="7" id="KW-1015">Disulfide bond</keyword>
<evidence type="ECO:0000256" key="8">
    <source>
        <dbReference type="ARBA" id="ARBA00023170"/>
    </source>
</evidence>
<keyword evidence="3 10" id="KW-0812">Transmembrane</keyword>
<reference evidence="14" key="1">
    <citation type="submission" date="2011-12" db="EMBL/GenBank/DDBJ databases">
        <title>The Draft Genome of Lepisosteus oculatus.</title>
        <authorList>
            <consortium name="The Broad Institute Genome Assembly &amp; Analysis Group"/>
            <consortium name="Computational R&amp;D Group"/>
            <consortium name="and Sequencing Platform"/>
            <person name="Di Palma F."/>
            <person name="Alfoldi J."/>
            <person name="Johnson J."/>
            <person name="Berlin A."/>
            <person name="Gnerre S."/>
            <person name="Jaffe D."/>
            <person name="MacCallum I."/>
            <person name="Young S."/>
            <person name="Walker B.J."/>
            <person name="Lander E.S."/>
            <person name="Lindblad-Toh K."/>
        </authorList>
    </citation>
    <scope>NUCLEOTIDE SEQUENCE [LARGE SCALE GENOMIC DNA]</scope>
</reference>
<evidence type="ECO:0000256" key="3">
    <source>
        <dbReference type="ARBA" id="ARBA00022692"/>
    </source>
</evidence>
<dbReference type="eggNOG" id="ENOG502QUS2">
    <property type="taxonomic scope" value="Eukaryota"/>
</dbReference>
<evidence type="ECO:0000256" key="4">
    <source>
        <dbReference type="ARBA" id="ARBA00022989"/>
    </source>
</evidence>
<organism evidence="13 14">
    <name type="scientific">Lepisosteus oculatus</name>
    <name type="common">Spotted gar</name>
    <dbReference type="NCBI Taxonomy" id="7918"/>
    <lineage>
        <taxon>Eukaryota</taxon>
        <taxon>Metazoa</taxon>
        <taxon>Chordata</taxon>
        <taxon>Craniata</taxon>
        <taxon>Vertebrata</taxon>
        <taxon>Euteleostomi</taxon>
        <taxon>Actinopterygii</taxon>
        <taxon>Neopterygii</taxon>
        <taxon>Holostei</taxon>
        <taxon>Semionotiformes</taxon>
        <taxon>Lepisosteidae</taxon>
        <taxon>Lepisosteus</taxon>
    </lineage>
</organism>
<evidence type="ECO:0000256" key="6">
    <source>
        <dbReference type="ARBA" id="ARBA00023136"/>
    </source>
</evidence>
<dbReference type="OMA" id="IFYLCMY"/>
<dbReference type="GeneTree" id="ENSGT01110000267167"/>
<dbReference type="InterPro" id="IPR017452">
    <property type="entry name" value="GPCR_Rhodpsn_7TM"/>
</dbReference>
<comment type="similarity">
    <text evidence="10">Belongs to the G-protein coupled receptor 1 family.</text>
</comment>
<dbReference type="PROSITE" id="PS50262">
    <property type="entry name" value="G_PROTEIN_RECEP_F1_2"/>
    <property type="match status" value="1"/>
</dbReference>
<keyword evidence="9 10" id="KW-0807">Transducer</keyword>
<dbReference type="EMBL" id="AHAT01022480">
    <property type="status" value="NOT_ANNOTATED_CDS"/>
    <property type="molecule type" value="Genomic_DNA"/>
</dbReference>
<dbReference type="PANTHER" id="PTHR24233">
    <property type="entry name" value="P2Y PURINOCEPTOR-RELATED G-PROTEIN COUPLED RECEPTOR"/>
    <property type="match status" value="1"/>
</dbReference>
<keyword evidence="14" id="KW-1185">Reference proteome</keyword>
<keyword evidence="5 10" id="KW-0297">G-protein coupled receptor</keyword>
<accession>W5M1L4</accession>
<evidence type="ECO:0000256" key="1">
    <source>
        <dbReference type="ARBA" id="ARBA00004651"/>
    </source>
</evidence>
<feature type="transmembrane region" description="Helical" evidence="11">
    <location>
        <begin position="79"/>
        <end position="101"/>
    </location>
</feature>
<evidence type="ECO:0000256" key="2">
    <source>
        <dbReference type="ARBA" id="ARBA00022475"/>
    </source>
</evidence>
<dbReference type="Bgee" id="ENSLOCG00000001964">
    <property type="expression patterns" value="Expressed in pharyngeal gill and 1 other cell type or tissue"/>
</dbReference>
<dbReference type="PROSITE" id="PS00237">
    <property type="entry name" value="G_PROTEIN_RECEP_F1_1"/>
    <property type="match status" value="1"/>
</dbReference>
<feature type="domain" description="G-protein coupled receptors family 1 profile" evidence="12">
    <location>
        <begin position="1"/>
        <end position="237"/>
    </location>
</feature>
<dbReference type="InterPro" id="IPR008109">
    <property type="entry name" value="P2Y13_rcpt"/>
</dbReference>
<protein>
    <submittedName>
        <fullName evidence="13">Purinergic receptor P2Y13</fullName>
    </submittedName>
</protein>
<dbReference type="InParanoid" id="W5M1L4"/>
<dbReference type="HOGENOM" id="CLU_009579_8_2_1"/>
<dbReference type="InterPro" id="IPR000276">
    <property type="entry name" value="GPCR_Rhodpsn"/>
</dbReference>
<dbReference type="Ensembl" id="ENSLOCT00000002277.1">
    <property type="protein sequence ID" value="ENSLOCP00000002272.1"/>
    <property type="gene ID" value="ENSLOCG00000001964.1"/>
</dbReference>
<feature type="transmembrane region" description="Helical" evidence="11">
    <location>
        <begin position="137"/>
        <end position="158"/>
    </location>
</feature>
<evidence type="ECO:0000256" key="10">
    <source>
        <dbReference type="RuleBase" id="RU000688"/>
    </source>
</evidence>
<evidence type="ECO:0000313" key="14">
    <source>
        <dbReference type="Proteomes" id="UP000018468"/>
    </source>
</evidence>